<evidence type="ECO:0000313" key="4">
    <source>
        <dbReference type="Proteomes" id="UP000198287"/>
    </source>
</evidence>
<organism evidence="3 4">
    <name type="scientific">Folsomia candida</name>
    <name type="common">Springtail</name>
    <dbReference type="NCBI Taxonomy" id="158441"/>
    <lineage>
        <taxon>Eukaryota</taxon>
        <taxon>Metazoa</taxon>
        <taxon>Ecdysozoa</taxon>
        <taxon>Arthropoda</taxon>
        <taxon>Hexapoda</taxon>
        <taxon>Collembola</taxon>
        <taxon>Entomobryomorpha</taxon>
        <taxon>Isotomoidea</taxon>
        <taxon>Isotomidae</taxon>
        <taxon>Proisotominae</taxon>
        <taxon>Folsomia</taxon>
    </lineage>
</organism>
<keyword evidence="4" id="KW-1185">Reference proteome</keyword>
<gene>
    <name evidence="3" type="ORF">Fcan01_05475</name>
</gene>
<evidence type="ECO:0000256" key="2">
    <source>
        <dbReference type="SAM" id="SignalP"/>
    </source>
</evidence>
<reference evidence="3 4" key="1">
    <citation type="submission" date="2015-12" db="EMBL/GenBank/DDBJ databases">
        <title>The genome of Folsomia candida.</title>
        <authorList>
            <person name="Faddeeva A."/>
            <person name="Derks M.F."/>
            <person name="Anvar Y."/>
            <person name="Smit S."/>
            <person name="Van Straalen N."/>
            <person name="Roelofs D."/>
        </authorList>
    </citation>
    <scope>NUCLEOTIDE SEQUENCE [LARGE SCALE GENOMIC DNA]</scope>
    <source>
        <strain evidence="3 4">VU population</strain>
        <tissue evidence="3">Whole body</tissue>
    </source>
</reference>
<dbReference type="EMBL" id="LNIX01000002">
    <property type="protein sequence ID" value="OXA60634.1"/>
    <property type="molecule type" value="Genomic_DNA"/>
</dbReference>
<feature type="signal peptide" evidence="2">
    <location>
        <begin position="1"/>
        <end position="29"/>
    </location>
</feature>
<protein>
    <submittedName>
        <fullName evidence="3">Uncharacterized protein</fullName>
    </submittedName>
</protein>
<proteinExistence type="predicted"/>
<feature type="region of interest" description="Disordered" evidence="1">
    <location>
        <begin position="384"/>
        <end position="407"/>
    </location>
</feature>
<feature type="compositionally biased region" description="Low complexity" evidence="1">
    <location>
        <begin position="392"/>
        <end position="404"/>
    </location>
</feature>
<evidence type="ECO:0000256" key="1">
    <source>
        <dbReference type="SAM" id="MobiDB-lite"/>
    </source>
</evidence>
<accession>A0A226EU95</accession>
<keyword evidence="2" id="KW-0732">Signal</keyword>
<name>A0A226EU95_FOLCA</name>
<evidence type="ECO:0000313" key="3">
    <source>
        <dbReference type="EMBL" id="OXA60634.1"/>
    </source>
</evidence>
<feature type="chain" id="PRO_5012578786" evidence="2">
    <location>
        <begin position="30"/>
        <end position="451"/>
    </location>
</feature>
<dbReference type="AlphaFoldDB" id="A0A226EU95"/>
<sequence length="451" mass="50554">MLASQVKLVDLYILIATTILFSTCHKCSAFNNRFSGLYQHGALVLGMLSGSNPYMTSASSSHIPHYHYPFVISDDYTPTKARYPSASISSDGRYSHLLNGMSYMKRNRRSDDASTLLGYRPVRHHEEDKGPDSTLSFLLQMLGGGKSKVGQAESSNYYRVKSRNHYPNPNVVGHQHGPFPLANQPIPSILQHPLFQIVPLLVIEKRFKIRRPPPGRPFQHHYHPFPPPFFHHNSPQSHPPILQNSRGHPPIHSKIIFPSENLESNYKTLGQFQTIGEEKNGPIIPAHLHPFIVHQPVNTPQYTTVQQHKSVSNFKINQPLENSDIGDYPIVGALKDYTPHVKFPDGLDNTDADLSSFYHPYRNGHHYDSTTGPDVNNFFPLQGSESESKPIVSNTTVSSSSSNKSKFKRRNDFGKLVSSTKNTNSTSVIWVEGKPLKIPNFMPISFAASSV</sequence>
<comment type="caution">
    <text evidence="3">The sequence shown here is derived from an EMBL/GenBank/DDBJ whole genome shotgun (WGS) entry which is preliminary data.</text>
</comment>
<dbReference type="Proteomes" id="UP000198287">
    <property type="component" value="Unassembled WGS sequence"/>
</dbReference>